<evidence type="ECO:0000256" key="8">
    <source>
        <dbReference type="ARBA" id="ARBA00023163"/>
    </source>
</evidence>
<protein>
    <recommendedName>
        <fullName evidence="2">histone acetyltransferase</fullName>
        <ecNumber evidence="2">2.3.1.48</ecNumber>
    </recommendedName>
</protein>
<evidence type="ECO:0000256" key="4">
    <source>
        <dbReference type="ARBA" id="ARBA00022723"/>
    </source>
</evidence>
<accession>A0ABV0N7Z2</accession>
<organism evidence="14 15">
    <name type="scientific">Goodea atripinnis</name>
    <dbReference type="NCBI Taxonomy" id="208336"/>
    <lineage>
        <taxon>Eukaryota</taxon>
        <taxon>Metazoa</taxon>
        <taxon>Chordata</taxon>
        <taxon>Craniata</taxon>
        <taxon>Vertebrata</taxon>
        <taxon>Euteleostomi</taxon>
        <taxon>Actinopterygii</taxon>
        <taxon>Neopterygii</taxon>
        <taxon>Teleostei</taxon>
        <taxon>Neoteleostei</taxon>
        <taxon>Acanthomorphata</taxon>
        <taxon>Ovalentaria</taxon>
        <taxon>Atherinomorphae</taxon>
        <taxon>Cyprinodontiformes</taxon>
        <taxon>Goodeidae</taxon>
        <taxon>Goodea</taxon>
    </lineage>
</organism>
<keyword evidence="4 10" id="KW-0479">Metal-binding</keyword>
<keyword evidence="3" id="KW-0808">Transferase</keyword>
<dbReference type="SMART" id="SM00551">
    <property type="entry name" value="ZnF_TAZ"/>
    <property type="match status" value="1"/>
</dbReference>
<dbReference type="Pfam" id="PF02135">
    <property type="entry name" value="zf-TAZ"/>
    <property type="match status" value="1"/>
</dbReference>
<keyword evidence="8" id="KW-0804">Transcription</keyword>
<comment type="subcellular location">
    <subcellularLocation>
        <location evidence="1">Nucleus</location>
    </subcellularLocation>
</comment>
<evidence type="ECO:0000256" key="10">
    <source>
        <dbReference type="PROSITE-ProRule" id="PRU00203"/>
    </source>
</evidence>
<evidence type="ECO:0000256" key="7">
    <source>
        <dbReference type="ARBA" id="ARBA00023015"/>
    </source>
</evidence>
<dbReference type="PROSITE" id="PS50952">
    <property type="entry name" value="KIX"/>
    <property type="match status" value="1"/>
</dbReference>
<dbReference type="SUPFAM" id="SSF57933">
    <property type="entry name" value="TAZ domain"/>
    <property type="match status" value="1"/>
</dbReference>
<evidence type="ECO:0000259" key="12">
    <source>
        <dbReference type="PROSITE" id="PS50134"/>
    </source>
</evidence>
<dbReference type="InterPro" id="IPR003101">
    <property type="entry name" value="KIX_dom"/>
</dbReference>
<keyword evidence="5 10" id="KW-0863">Zinc-finger</keyword>
<evidence type="ECO:0000256" key="3">
    <source>
        <dbReference type="ARBA" id="ARBA00022679"/>
    </source>
</evidence>
<dbReference type="EC" id="2.3.1.48" evidence="2"/>
<dbReference type="InterPro" id="IPR013178">
    <property type="entry name" value="Histone_AcTrfase_Rtt109/CBP"/>
</dbReference>
<keyword evidence="15" id="KW-1185">Reference proteome</keyword>
<dbReference type="EMBL" id="JAHRIO010030020">
    <property type="protein sequence ID" value="MEQ2167156.1"/>
    <property type="molecule type" value="Genomic_DNA"/>
</dbReference>
<dbReference type="InterPro" id="IPR036529">
    <property type="entry name" value="KIX_dom_sf"/>
</dbReference>
<dbReference type="InterPro" id="IPR000197">
    <property type="entry name" value="Znf_TAZ"/>
</dbReference>
<evidence type="ECO:0000256" key="11">
    <source>
        <dbReference type="SAM" id="MobiDB-lite"/>
    </source>
</evidence>
<evidence type="ECO:0000256" key="1">
    <source>
        <dbReference type="ARBA" id="ARBA00004123"/>
    </source>
</evidence>
<dbReference type="SUPFAM" id="SSF47040">
    <property type="entry name" value="Kix domain of CBP (creb binding protein)"/>
    <property type="match status" value="1"/>
</dbReference>
<feature type="compositionally biased region" description="Gly residues" evidence="11">
    <location>
        <begin position="1"/>
        <end position="24"/>
    </location>
</feature>
<dbReference type="Pfam" id="PF02172">
    <property type="entry name" value="KIX"/>
    <property type="match status" value="1"/>
</dbReference>
<proteinExistence type="predicted"/>
<evidence type="ECO:0000313" key="14">
    <source>
        <dbReference type="EMBL" id="MEQ2167156.1"/>
    </source>
</evidence>
<comment type="caution">
    <text evidence="14">The sequence shown here is derived from an EMBL/GenBank/DDBJ whole genome shotgun (WGS) entry which is preliminary data.</text>
</comment>
<evidence type="ECO:0000259" key="13">
    <source>
        <dbReference type="PROSITE" id="PS50952"/>
    </source>
</evidence>
<reference evidence="14 15" key="1">
    <citation type="submission" date="2021-06" db="EMBL/GenBank/DDBJ databases">
        <authorList>
            <person name="Palmer J.M."/>
        </authorList>
    </citation>
    <scope>NUCLEOTIDE SEQUENCE [LARGE SCALE GENOMIC DNA]</scope>
    <source>
        <strain evidence="14 15">GA_2019</strain>
        <tissue evidence="14">Muscle</tissue>
    </source>
</reference>
<name>A0ABV0N7Z2_9TELE</name>
<keyword evidence="9" id="KW-0539">Nucleus</keyword>
<evidence type="ECO:0000256" key="2">
    <source>
        <dbReference type="ARBA" id="ARBA00013184"/>
    </source>
</evidence>
<gene>
    <name evidence="14" type="ORF">GOODEAATRI_001168</name>
</gene>
<dbReference type="Gene3D" id="1.10.246.20">
    <property type="entry name" value="Coactivator CBP, KIX domain"/>
    <property type="match status" value="1"/>
</dbReference>
<dbReference type="Proteomes" id="UP001476798">
    <property type="component" value="Unassembled WGS sequence"/>
</dbReference>
<dbReference type="Gene3D" id="1.20.1020.10">
    <property type="entry name" value="TAZ domain"/>
    <property type="match status" value="1"/>
</dbReference>
<feature type="domain" description="TAZ-type" evidence="12">
    <location>
        <begin position="106"/>
        <end position="206"/>
    </location>
</feature>
<feature type="domain" description="KIX" evidence="13">
    <location>
        <begin position="187"/>
        <end position="254"/>
    </location>
</feature>
<feature type="region of interest" description="Disordered" evidence="11">
    <location>
        <begin position="1"/>
        <end position="65"/>
    </location>
</feature>
<dbReference type="InterPro" id="IPR035898">
    <property type="entry name" value="TAZ_dom_sf"/>
</dbReference>
<keyword evidence="6 10" id="KW-0862">Zinc</keyword>
<evidence type="ECO:0000256" key="9">
    <source>
        <dbReference type="ARBA" id="ARBA00023242"/>
    </source>
</evidence>
<dbReference type="PROSITE" id="PS50134">
    <property type="entry name" value="ZF_TAZ"/>
    <property type="match status" value="1"/>
</dbReference>
<evidence type="ECO:0000256" key="5">
    <source>
        <dbReference type="ARBA" id="ARBA00022771"/>
    </source>
</evidence>
<sequence>MGNPGGSFGGPYGGQGSQGLGAAGLGPQLQNKGPLANSLAQFSVDKKNQPMQGMGAMQSQTGVGGPTAAPVGGAQGMVLGTQPGLAGYNAQASAASAAAGAPPTADPEKRKLIQQQLVLLLHAHKCQRREQANGEVRQCNLPHCRTMKNVLNHMTHCQAGKSCQELYIPLPSSIGVNPMGVNGGVGDPPQSQHASLLQDTMMHLNVNNQSVQAIFPTPDPAALKDRRMENLVAYARKVEGDMYESANSRVSCSA</sequence>
<keyword evidence="7" id="KW-0805">Transcription regulation</keyword>
<dbReference type="PANTHER" id="PTHR13808">
    <property type="entry name" value="CBP/P300-RELATED"/>
    <property type="match status" value="1"/>
</dbReference>
<evidence type="ECO:0000313" key="15">
    <source>
        <dbReference type="Proteomes" id="UP001476798"/>
    </source>
</evidence>
<feature type="zinc finger region" description="TAZ-type" evidence="10">
    <location>
        <begin position="106"/>
        <end position="206"/>
    </location>
</feature>
<dbReference type="PANTHER" id="PTHR13808:SF29">
    <property type="entry name" value="HISTONE ACETYLTRANSFERASE P300"/>
    <property type="match status" value="1"/>
</dbReference>
<evidence type="ECO:0000256" key="6">
    <source>
        <dbReference type="ARBA" id="ARBA00022833"/>
    </source>
</evidence>